<evidence type="ECO:0000259" key="3">
    <source>
        <dbReference type="PROSITE" id="PS51269"/>
    </source>
</evidence>
<name>A0ABM1TFN8_LIMPO</name>
<evidence type="ECO:0000313" key="5">
    <source>
        <dbReference type="RefSeq" id="XP_022254694.1"/>
    </source>
</evidence>
<dbReference type="InterPro" id="IPR037355">
    <property type="entry name" value="COMMD3"/>
</dbReference>
<evidence type="ECO:0000256" key="1">
    <source>
        <dbReference type="ARBA" id="ARBA00016548"/>
    </source>
</evidence>
<accession>A0ABM1TFN8</accession>
<dbReference type="Proteomes" id="UP000694941">
    <property type="component" value="Unplaced"/>
</dbReference>
<gene>
    <name evidence="5" type="primary">LOC106469642</name>
</gene>
<sequence length="196" mass="21801">MQVSKEVLEGISLLGDVTVFQDDVFKQLLDLVFEEVFTPLACSKLLSVPVVSPMVLKKAHAAVVTFAFDAAKWNADNLSITSILEDCKLDSDRISNFLTLYDKNKTKMQSHLSNVGSYRPHIVDVDWTEHYVIKSSNLERISLPSYIISLKTESLGQDGSSNSDSTQFVCTLEQLQDLVGQLKDAVKSLERISQGQ</sequence>
<feature type="domain" description="COMM" evidence="3">
    <location>
        <begin position="121"/>
        <end position="193"/>
    </location>
</feature>
<keyword evidence="4" id="KW-1185">Reference proteome</keyword>
<dbReference type="GeneID" id="106469642"/>
<dbReference type="RefSeq" id="XP_022254694.1">
    <property type="nucleotide sequence ID" value="XM_022398986.1"/>
</dbReference>
<dbReference type="Pfam" id="PF21672">
    <property type="entry name" value="COMM_HN"/>
    <property type="match status" value="1"/>
</dbReference>
<dbReference type="Pfam" id="PF07258">
    <property type="entry name" value="COMM_domain"/>
    <property type="match status" value="1"/>
</dbReference>
<dbReference type="CDD" id="cd04751">
    <property type="entry name" value="Commd3"/>
    <property type="match status" value="1"/>
</dbReference>
<dbReference type="PANTHER" id="PTHR31159">
    <property type="entry name" value="COMM DOMAIN-CONTAINING PROTEIN 3"/>
    <property type="match status" value="1"/>
</dbReference>
<dbReference type="PROSITE" id="PS51269">
    <property type="entry name" value="COMM"/>
    <property type="match status" value="1"/>
</dbReference>
<dbReference type="InterPro" id="IPR017920">
    <property type="entry name" value="COMM"/>
</dbReference>
<comment type="similarity">
    <text evidence="2">Belongs to the COMM domain-containing protein 3 family.</text>
</comment>
<reference evidence="5" key="1">
    <citation type="submission" date="2025-08" db="UniProtKB">
        <authorList>
            <consortium name="RefSeq"/>
        </authorList>
    </citation>
    <scope>IDENTIFICATION</scope>
    <source>
        <tissue evidence="5">Muscle</tissue>
    </source>
</reference>
<evidence type="ECO:0000256" key="2">
    <source>
        <dbReference type="ARBA" id="ARBA00093469"/>
    </source>
</evidence>
<evidence type="ECO:0000313" key="4">
    <source>
        <dbReference type="Proteomes" id="UP000694941"/>
    </source>
</evidence>
<dbReference type="PANTHER" id="PTHR31159:SF1">
    <property type="entry name" value="COMM DOMAIN-CONTAINING PROTEIN 3"/>
    <property type="match status" value="1"/>
</dbReference>
<protein>
    <recommendedName>
        <fullName evidence="1">COMM domain-containing protein 3</fullName>
    </recommendedName>
</protein>
<organism evidence="4 5">
    <name type="scientific">Limulus polyphemus</name>
    <name type="common">Atlantic horseshoe crab</name>
    <dbReference type="NCBI Taxonomy" id="6850"/>
    <lineage>
        <taxon>Eukaryota</taxon>
        <taxon>Metazoa</taxon>
        <taxon>Ecdysozoa</taxon>
        <taxon>Arthropoda</taxon>
        <taxon>Chelicerata</taxon>
        <taxon>Merostomata</taxon>
        <taxon>Xiphosura</taxon>
        <taxon>Limulidae</taxon>
        <taxon>Limulus</taxon>
    </lineage>
</organism>
<proteinExistence type="inferred from homology"/>